<evidence type="ECO:0000259" key="8">
    <source>
        <dbReference type="SMART" id="SM01031"/>
    </source>
</evidence>
<dbReference type="HOGENOM" id="CLU_003639_3_0_1"/>
<dbReference type="SMART" id="SM01032">
    <property type="entry name" value="BHD_3"/>
    <property type="match status" value="1"/>
</dbReference>
<evidence type="ECO:0000259" key="7">
    <source>
        <dbReference type="SMART" id="SM01030"/>
    </source>
</evidence>
<dbReference type="GO" id="GO:0000111">
    <property type="term" value="C:nucleotide-excision repair factor 2 complex"/>
    <property type="evidence" value="ECO:0007669"/>
    <property type="project" value="TreeGrafter"/>
</dbReference>
<evidence type="ECO:0000313" key="11">
    <source>
        <dbReference type="Proteomes" id="UP000005222"/>
    </source>
</evidence>
<dbReference type="Pfam" id="PF03835">
    <property type="entry name" value="Rad4"/>
    <property type="match status" value="1"/>
</dbReference>
<dbReference type="GO" id="GO:0005737">
    <property type="term" value="C:cytoplasm"/>
    <property type="evidence" value="ECO:0007669"/>
    <property type="project" value="TreeGrafter"/>
</dbReference>
<dbReference type="STRING" id="559304.G8YD02"/>
<evidence type="ECO:0000313" key="10">
    <source>
        <dbReference type="EMBL" id="CCE82833.1"/>
    </source>
</evidence>
<dbReference type="Proteomes" id="UP000005222">
    <property type="component" value="Chromosome J"/>
</dbReference>
<dbReference type="GO" id="GO:0003697">
    <property type="term" value="F:single-stranded DNA binding"/>
    <property type="evidence" value="ECO:0007669"/>
    <property type="project" value="TreeGrafter"/>
</dbReference>
<keyword evidence="5" id="KW-0539">Nucleus</keyword>
<dbReference type="SMART" id="SM01030">
    <property type="entry name" value="BHD_1"/>
    <property type="match status" value="1"/>
</dbReference>
<reference evidence="10 11" key="1">
    <citation type="journal article" date="2012" name="G3 (Bethesda)">
        <title>Pichia sorbitophila, an interspecies yeast hybrid reveals early steps of genome resolution following polyploidization.</title>
        <authorList>
            <person name="Leh Louis V."/>
            <person name="Despons L."/>
            <person name="Friedrich A."/>
            <person name="Martin T."/>
            <person name="Durrens P."/>
            <person name="Casaregola S."/>
            <person name="Neuveglise C."/>
            <person name="Fairhead C."/>
            <person name="Marck C."/>
            <person name="Cruz J.A."/>
            <person name="Straub M.L."/>
            <person name="Kugler V."/>
            <person name="Sacerdot C."/>
            <person name="Uzunov Z."/>
            <person name="Thierry A."/>
            <person name="Weiss S."/>
            <person name="Bleykasten C."/>
            <person name="De Montigny J."/>
            <person name="Jacques N."/>
            <person name="Jung P."/>
            <person name="Lemaire M."/>
            <person name="Mallet S."/>
            <person name="Morel G."/>
            <person name="Richard G.F."/>
            <person name="Sarkar A."/>
            <person name="Savel G."/>
            <person name="Schacherer J."/>
            <person name="Seret M.L."/>
            <person name="Talla E."/>
            <person name="Samson G."/>
            <person name="Jubin C."/>
            <person name="Poulain J."/>
            <person name="Vacherie B."/>
            <person name="Barbe V."/>
            <person name="Pelletier E."/>
            <person name="Sherman D.J."/>
            <person name="Westhof E."/>
            <person name="Weissenbach J."/>
            <person name="Baret P.V."/>
            <person name="Wincker P."/>
            <person name="Gaillardin C."/>
            <person name="Dujon B."/>
            <person name="Souciet J.L."/>
        </authorList>
    </citation>
    <scope>NUCLEOTIDE SEQUENCE [LARGE SCALE GENOMIC DNA]</scope>
    <source>
        <strain evidence="11">ATCC MYA-4447 / BCRC 22081 / CBS 7064 / NBRC 10061 / NRRL Y-12695</strain>
    </source>
</reference>
<dbReference type="EMBL" id="FO082050">
    <property type="protein sequence ID" value="CCE82833.1"/>
    <property type="molecule type" value="Genomic_DNA"/>
</dbReference>
<feature type="compositionally biased region" description="Basic and acidic residues" evidence="6">
    <location>
        <begin position="757"/>
        <end position="786"/>
    </location>
</feature>
<dbReference type="GO" id="GO:0006289">
    <property type="term" value="P:nucleotide-excision repair"/>
    <property type="evidence" value="ECO:0007669"/>
    <property type="project" value="InterPro"/>
</dbReference>
<dbReference type="Pfam" id="PF10405">
    <property type="entry name" value="BHD_3"/>
    <property type="match status" value="1"/>
</dbReference>
<dbReference type="Gene3D" id="3.90.260.10">
    <property type="entry name" value="Transglutaminase-like"/>
    <property type="match status" value="1"/>
</dbReference>
<dbReference type="SUPFAM" id="SSF54001">
    <property type="entry name" value="Cysteine proteinases"/>
    <property type="match status" value="1"/>
</dbReference>
<feature type="region of interest" description="Disordered" evidence="6">
    <location>
        <begin position="747"/>
        <end position="927"/>
    </location>
</feature>
<dbReference type="InterPro" id="IPR004583">
    <property type="entry name" value="DNA_repair_Rad4"/>
</dbReference>
<dbReference type="eggNOG" id="KOG2179">
    <property type="taxonomic scope" value="Eukaryota"/>
</dbReference>
<dbReference type="InterPro" id="IPR036985">
    <property type="entry name" value="Transglutaminase-like_sf"/>
</dbReference>
<dbReference type="InterPro" id="IPR018327">
    <property type="entry name" value="BHD_2"/>
</dbReference>
<evidence type="ECO:0000259" key="9">
    <source>
        <dbReference type="SMART" id="SM01032"/>
    </source>
</evidence>
<evidence type="ECO:0000256" key="4">
    <source>
        <dbReference type="ARBA" id="ARBA00023204"/>
    </source>
</evidence>
<dbReference type="Gene3D" id="3.30.70.2460">
    <property type="entry name" value="Rad4, beta-hairpin domain BHD3"/>
    <property type="match status" value="1"/>
</dbReference>
<dbReference type="Pfam" id="PF10404">
    <property type="entry name" value="BHD_2"/>
    <property type="match status" value="1"/>
</dbReference>
<evidence type="ECO:0000256" key="5">
    <source>
        <dbReference type="ARBA" id="ARBA00023242"/>
    </source>
</evidence>
<dbReference type="GO" id="GO:0071942">
    <property type="term" value="C:XPC complex"/>
    <property type="evidence" value="ECO:0007669"/>
    <property type="project" value="TreeGrafter"/>
</dbReference>
<accession>G8YD02</accession>
<dbReference type="Pfam" id="PF10403">
    <property type="entry name" value="BHD_1"/>
    <property type="match status" value="1"/>
</dbReference>
<dbReference type="Gene3D" id="2.20.20.110">
    <property type="entry name" value="Rad4, beta-hairpin domain BHD1"/>
    <property type="match status" value="1"/>
</dbReference>
<dbReference type="InterPro" id="IPR038765">
    <property type="entry name" value="Papain-like_cys_pep_sf"/>
</dbReference>
<sequence>MFDNYNKLLKQSVDLSNVKDDGERKKRRKNPPNNSLPDEITNDSSVIEIIDSSSEEDNFDSDEFEDVDINAQPVDELDVVNESEDFHSVAFTDQDLEDVQNAEDDILTIKLNNSTEEVKVNKKKNLIISKEERQKRIMIHKFCVVSMLIHGQYRNSWCNNRDLQKVLSKGISKEIRLLLEPKVNEGQTNLTKSRKFLDGLRKLMYMYSSKLRITHQGLLYKDWSELGKYQPKKLKDVNLAKFKELIRSHRSSRDIAAQGFVSLLRALKLNARLVFSLQPPDFTSISMAREPEGHDRNKINAPSTHVKKESNFSKLLSSKSKILQSTRFGKQSNPKEENTTFIDSEYPVFWAEVWDKYSRKWISIDAVSLKTIEQVPMRRRSKFQPPLNDPRNQLTYVIAYDKFGGVRDVTRRYAQFYNAKTSRKRIDYRSEEDKIWYNVIIRSMNKLNRQDSSNSIDALEAKEFHDRDLCEGMPNNMIDFHNHPIYALKSQLKQKEVVFPDSDTSVCGYFRPKNSGKSNKGQSVIPVIKRSNIYSLKSARAWYMRGRVIKPGEQPLRVKNRSKKEESDTLNFDTEDQDVRLYADFQTKLYIPPPIEGGKVPKNAYGNIDIYTPSMIPENGYLIESSRFSMKIAEYAAKLIEIDYAKAVVSFQFGKARKSFSHLAKPMEGGIVIDSQYKDALVEVMESIKEEEQEYERSQLKLSSLKLWKFFLTNLRISRRLDSTHGLIEDTPTTDIKDAYIRNERESHSVTRNSGKYAKDIPEYSERVSSDNERVNCADPEIHDQSSNDASNHVGADESETTDSGVDMAGGFFAEDDPDPEEAAFSPIEARHSWTQNERIKSPEYEVSQEEVNVDDFSSVYKDNASDSDTSSRKAYSSNERAAATSKVPEKKFDQSSCETFNRADEDISSLSEASGPHNGESDYVGSYESFDFQYSDSE</sequence>
<protein>
    <submittedName>
        <fullName evidence="10">Piso0_002583 protein</fullName>
    </submittedName>
</protein>
<dbReference type="InterPro" id="IPR042488">
    <property type="entry name" value="Rad4_BHD3_sf"/>
</dbReference>
<dbReference type="PANTHER" id="PTHR12135">
    <property type="entry name" value="DNA REPAIR PROTEIN XP-C / RAD4"/>
    <property type="match status" value="1"/>
</dbReference>
<dbReference type="Gene3D" id="3.30.60.290">
    <property type="entry name" value="Rad4, beta-hairpin domain BHD2"/>
    <property type="match status" value="1"/>
</dbReference>
<dbReference type="GO" id="GO:0003684">
    <property type="term" value="F:damaged DNA binding"/>
    <property type="evidence" value="ECO:0007669"/>
    <property type="project" value="InterPro"/>
</dbReference>
<organism evidence="10 11">
    <name type="scientific">Pichia sorbitophila (strain ATCC MYA-4447 / BCRC 22081 / CBS 7064 / NBRC 10061 / NRRL Y-12695)</name>
    <name type="common">Hybrid yeast</name>
    <dbReference type="NCBI Taxonomy" id="559304"/>
    <lineage>
        <taxon>Eukaryota</taxon>
        <taxon>Fungi</taxon>
        <taxon>Dikarya</taxon>
        <taxon>Ascomycota</taxon>
        <taxon>Saccharomycotina</taxon>
        <taxon>Pichiomycetes</taxon>
        <taxon>Debaryomycetaceae</taxon>
        <taxon>Millerozyma</taxon>
    </lineage>
</organism>
<feature type="compositionally biased region" description="Polar residues" evidence="6">
    <location>
        <begin position="867"/>
        <end position="880"/>
    </location>
</feature>
<dbReference type="AlphaFoldDB" id="G8YD02"/>
<comment type="similarity">
    <text evidence="2">Belongs to the XPC family.</text>
</comment>
<evidence type="ECO:0000256" key="1">
    <source>
        <dbReference type="ARBA" id="ARBA00004123"/>
    </source>
</evidence>
<evidence type="ECO:0000256" key="2">
    <source>
        <dbReference type="ARBA" id="ARBA00009525"/>
    </source>
</evidence>
<dbReference type="OrthoDB" id="300780at2759"/>
<keyword evidence="4" id="KW-0234">DNA repair</keyword>
<proteinExistence type="inferred from homology"/>
<dbReference type="InterPro" id="IPR018325">
    <property type="entry name" value="Rad4/PNGase_transGLS-fold"/>
</dbReference>
<dbReference type="InterPro" id="IPR018326">
    <property type="entry name" value="Rad4_beta-hairpin_dom1"/>
</dbReference>
<feature type="domain" description="Rad4 beta-hairpin" evidence="7">
    <location>
        <begin position="469"/>
        <end position="534"/>
    </location>
</feature>
<name>G8YD02_PICSO</name>
<dbReference type="InParanoid" id="G8YD02"/>
<gene>
    <name evidence="10" type="primary">Piso0_002583</name>
    <name evidence="10" type="ORF">GNLVRS01_PISO0J15145g</name>
</gene>
<dbReference type="FunCoup" id="G8YD02">
    <property type="interactions" value="234"/>
</dbReference>
<dbReference type="GO" id="GO:0006298">
    <property type="term" value="P:mismatch repair"/>
    <property type="evidence" value="ECO:0007669"/>
    <property type="project" value="TreeGrafter"/>
</dbReference>
<feature type="domain" description="Rad4 beta-hairpin" evidence="9">
    <location>
        <begin position="600"/>
        <end position="685"/>
    </location>
</feature>
<keyword evidence="3" id="KW-0227">DNA damage</keyword>
<keyword evidence="11" id="KW-1185">Reference proteome</keyword>
<dbReference type="OMA" id="VDEYAMD"/>
<evidence type="ECO:0000256" key="3">
    <source>
        <dbReference type="ARBA" id="ARBA00022763"/>
    </source>
</evidence>
<dbReference type="PANTHER" id="PTHR12135:SF0">
    <property type="entry name" value="DNA REPAIR PROTEIN COMPLEMENTING XP-C CELLS"/>
    <property type="match status" value="1"/>
</dbReference>
<feature type="domain" description="Rad4 beta-hairpin" evidence="8">
    <location>
        <begin position="536"/>
        <end position="593"/>
    </location>
</feature>
<evidence type="ECO:0000256" key="6">
    <source>
        <dbReference type="SAM" id="MobiDB-lite"/>
    </source>
</evidence>
<dbReference type="SMART" id="SM01031">
    <property type="entry name" value="BHD_2"/>
    <property type="match status" value="1"/>
</dbReference>
<feature type="region of interest" description="Disordered" evidence="6">
    <location>
        <begin position="14"/>
        <end position="43"/>
    </location>
</feature>
<dbReference type="InterPro" id="IPR018328">
    <property type="entry name" value="Rad4_beta-hairpin_dom3"/>
</dbReference>
<comment type="subcellular location">
    <subcellularLocation>
        <location evidence="1">Nucleus</location>
    </subcellularLocation>
</comment>